<evidence type="ECO:0000313" key="2">
    <source>
        <dbReference type="EMBL" id="KAF4466616.1"/>
    </source>
</evidence>
<feature type="region of interest" description="Disordered" evidence="1">
    <location>
        <begin position="1"/>
        <end position="264"/>
    </location>
</feature>
<comment type="caution">
    <text evidence="2">The sequence shown here is derived from an EMBL/GenBank/DDBJ whole genome shotgun (WGS) entry which is preliminary data.</text>
</comment>
<keyword evidence="3" id="KW-1185">Reference proteome</keyword>
<sequence length="264" mass="28943">MASAVESPPPAHSPPGHNAQRPRGILKNSFLKSPPTSPSQEHSLSEKELTIANTQINAGHRRSSSGARPSGSRRQSASVGDSLESSQRLKWDEANLYLTEQERSSTMKITEPKTPYAKHYDPSEDPSDDEKDPLADAGARLQDSRPSREDDIPGLSLGEPEEEIPEAGAPSPRSEKSVHVDDESSAGHDAEDELAGMSPEEREKHRKFEQLRKRHYEMKNVAQLLGHPETLPDDEEDDDEDEDGSNGRAVPPMPPLPRMPNGSA</sequence>
<reference evidence="2 3" key="1">
    <citation type="submission" date="2020-01" db="EMBL/GenBank/DDBJ databases">
        <title>Identification and distribution of gene clusters putatively required for synthesis of sphingolipid metabolism inhibitors in phylogenetically diverse species of the filamentous fungus Fusarium.</title>
        <authorList>
            <person name="Kim H.-S."/>
            <person name="Busman M."/>
            <person name="Brown D.W."/>
            <person name="Divon H."/>
            <person name="Uhlig S."/>
            <person name="Proctor R.H."/>
        </authorList>
    </citation>
    <scope>NUCLEOTIDE SEQUENCE [LARGE SCALE GENOMIC DNA]</scope>
    <source>
        <strain evidence="2 3">NRRL 20459</strain>
    </source>
</reference>
<name>A0A8H4LCV5_9HYPO</name>
<evidence type="ECO:0000256" key="1">
    <source>
        <dbReference type="SAM" id="MobiDB-lite"/>
    </source>
</evidence>
<dbReference type="OrthoDB" id="551302at2759"/>
<accession>A0A8H4LCV5</accession>
<dbReference type="Proteomes" id="UP000554235">
    <property type="component" value="Unassembled WGS sequence"/>
</dbReference>
<dbReference type="AlphaFoldDB" id="A0A8H4LCV5"/>
<feature type="compositionally biased region" description="Basic and acidic residues" evidence="1">
    <location>
        <begin position="173"/>
        <end position="189"/>
    </location>
</feature>
<feature type="compositionally biased region" description="Basic and acidic residues" evidence="1">
    <location>
        <begin position="142"/>
        <end position="151"/>
    </location>
</feature>
<dbReference type="Pfam" id="PF04979">
    <property type="entry name" value="IPP-2"/>
    <property type="match status" value="1"/>
</dbReference>
<gene>
    <name evidence="2" type="ORF">FALBO_6543</name>
</gene>
<dbReference type="InterPro" id="IPR007062">
    <property type="entry name" value="PPI-2"/>
</dbReference>
<dbReference type="GO" id="GO:0009966">
    <property type="term" value="P:regulation of signal transduction"/>
    <property type="evidence" value="ECO:0007669"/>
    <property type="project" value="InterPro"/>
</dbReference>
<proteinExistence type="predicted"/>
<dbReference type="PANTHER" id="PTHR12398:SF20">
    <property type="entry name" value="PROTEIN PHOSPHATASE 1 REGULATORY INHIBITOR SUBUNIT 2"/>
    <property type="match status" value="1"/>
</dbReference>
<dbReference type="Gene3D" id="6.10.250.1050">
    <property type="match status" value="2"/>
</dbReference>
<evidence type="ECO:0000313" key="3">
    <source>
        <dbReference type="Proteomes" id="UP000554235"/>
    </source>
</evidence>
<feature type="compositionally biased region" description="Low complexity" evidence="1">
    <location>
        <begin position="64"/>
        <end position="78"/>
    </location>
</feature>
<dbReference type="PANTHER" id="PTHR12398">
    <property type="entry name" value="PROTEIN PHOSPHATASE INHIBITOR"/>
    <property type="match status" value="1"/>
</dbReference>
<organism evidence="2 3">
    <name type="scientific">Fusarium albosuccineum</name>
    <dbReference type="NCBI Taxonomy" id="1237068"/>
    <lineage>
        <taxon>Eukaryota</taxon>
        <taxon>Fungi</taxon>
        <taxon>Dikarya</taxon>
        <taxon>Ascomycota</taxon>
        <taxon>Pezizomycotina</taxon>
        <taxon>Sordariomycetes</taxon>
        <taxon>Hypocreomycetidae</taxon>
        <taxon>Hypocreales</taxon>
        <taxon>Nectriaceae</taxon>
        <taxon>Fusarium</taxon>
        <taxon>Fusarium decemcellulare species complex</taxon>
    </lineage>
</organism>
<dbReference type="EMBL" id="JAADYS010000852">
    <property type="protein sequence ID" value="KAF4466616.1"/>
    <property type="molecule type" value="Genomic_DNA"/>
</dbReference>
<protein>
    <submittedName>
        <fullName evidence="2">Glc8</fullName>
    </submittedName>
</protein>
<dbReference type="GO" id="GO:0004864">
    <property type="term" value="F:protein phosphatase inhibitor activity"/>
    <property type="evidence" value="ECO:0007669"/>
    <property type="project" value="InterPro"/>
</dbReference>
<feature type="compositionally biased region" description="Basic and acidic residues" evidence="1">
    <location>
        <begin position="199"/>
        <end position="211"/>
    </location>
</feature>
<feature type="compositionally biased region" description="Acidic residues" evidence="1">
    <location>
        <begin position="231"/>
        <end position="244"/>
    </location>
</feature>